<dbReference type="EMBL" id="BPRA01000006">
    <property type="protein sequence ID" value="GJE55008.1"/>
    <property type="molecule type" value="Genomic_DNA"/>
</dbReference>
<sequence>MGAARPLTVRETFHIELLGPDDGTDAAPVQQRVSVRVSDLEVATERALRLFARARAPQRSQARAEAVRVIDGAGREVFRWSRFDEPGG</sequence>
<reference evidence="1" key="2">
    <citation type="submission" date="2021-08" db="EMBL/GenBank/DDBJ databases">
        <authorList>
            <person name="Tani A."/>
            <person name="Ola A."/>
            <person name="Ogura Y."/>
            <person name="Katsura K."/>
            <person name="Hayashi T."/>
        </authorList>
    </citation>
    <scope>NUCLEOTIDE SEQUENCE</scope>
    <source>
        <strain evidence="1">DSM 23674</strain>
    </source>
</reference>
<evidence type="ECO:0000313" key="2">
    <source>
        <dbReference type="Proteomes" id="UP001055101"/>
    </source>
</evidence>
<gene>
    <name evidence="1" type="ORF">EKPJFOCH_1494</name>
</gene>
<dbReference type="Proteomes" id="UP001055101">
    <property type="component" value="Unassembled WGS sequence"/>
</dbReference>
<organism evidence="1 2">
    <name type="scientific">Methylobacterium thuringiense</name>
    <dbReference type="NCBI Taxonomy" id="1003091"/>
    <lineage>
        <taxon>Bacteria</taxon>
        <taxon>Pseudomonadati</taxon>
        <taxon>Pseudomonadota</taxon>
        <taxon>Alphaproteobacteria</taxon>
        <taxon>Hyphomicrobiales</taxon>
        <taxon>Methylobacteriaceae</taxon>
        <taxon>Methylobacterium</taxon>
    </lineage>
</organism>
<keyword evidence="2" id="KW-1185">Reference proteome</keyword>
<reference evidence="1" key="1">
    <citation type="journal article" date="2021" name="Front. Microbiol.">
        <title>Comprehensive Comparative Genomics and Phenotyping of Methylobacterium Species.</title>
        <authorList>
            <person name="Alessa O."/>
            <person name="Ogura Y."/>
            <person name="Fujitani Y."/>
            <person name="Takami H."/>
            <person name="Hayashi T."/>
            <person name="Sahin N."/>
            <person name="Tani A."/>
        </authorList>
    </citation>
    <scope>NUCLEOTIDE SEQUENCE</scope>
    <source>
        <strain evidence="1">DSM 23674</strain>
    </source>
</reference>
<comment type="caution">
    <text evidence="1">The sequence shown here is derived from an EMBL/GenBank/DDBJ whole genome shotgun (WGS) entry which is preliminary data.</text>
</comment>
<proteinExistence type="predicted"/>
<protein>
    <submittedName>
        <fullName evidence="1">Uncharacterized protein</fullName>
    </submittedName>
</protein>
<accession>A0ABQ4TK75</accession>
<name>A0ABQ4TK75_9HYPH</name>
<evidence type="ECO:0000313" key="1">
    <source>
        <dbReference type="EMBL" id="GJE55008.1"/>
    </source>
</evidence>